<dbReference type="RefSeq" id="WP_037282527.1">
    <property type="nucleotide sequence ID" value="NZ_KK073875.1"/>
</dbReference>
<dbReference type="HAMAP" id="MF_00494">
    <property type="entry name" value="Transaldolase_3b"/>
    <property type="match status" value="1"/>
</dbReference>
<dbReference type="HOGENOM" id="CLU_079764_0_0_9"/>
<dbReference type="InterPro" id="IPR022999">
    <property type="entry name" value="Transaldolase_3B"/>
</dbReference>
<dbReference type="PATRIC" id="fig|915437.3.peg.183"/>
<dbReference type="Gene3D" id="3.20.20.70">
    <property type="entry name" value="Aldolase class I"/>
    <property type="match status" value="1"/>
</dbReference>
<dbReference type="PROSITE" id="PS01054">
    <property type="entry name" value="TRANSALDOLASE_1"/>
    <property type="match status" value="1"/>
</dbReference>
<accession>A0A011AML5</accession>
<name>A0A011AML5_9BACL</name>
<keyword evidence="4 9" id="KW-0963">Cytoplasm</keyword>
<reference evidence="10 11" key="1">
    <citation type="submission" date="2013-07" db="EMBL/GenBank/DDBJ databases">
        <authorList>
            <consortium name="DOE Joint Genome Institute"/>
            <person name="Anderson I."/>
            <person name="Huntemann M."/>
            <person name="Han J."/>
            <person name="Chen A."/>
            <person name="Kyrpides N."/>
            <person name="Mavromatis K."/>
            <person name="Markowitz V."/>
            <person name="Palaniappan K."/>
            <person name="Ivanova N."/>
            <person name="Schaumberg A."/>
            <person name="Pati A."/>
            <person name="Liolios K."/>
            <person name="Nordberg H.P."/>
            <person name="Cantor M.N."/>
            <person name="Hua S.X."/>
            <person name="Woyke T."/>
        </authorList>
    </citation>
    <scope>NUCLEOTIDE SEQUENCE [LARGE SCALE GENOMIC DNA]</scope>
    <source>
        <strain evidence="10 11">DSM 19268</strain>
    </source>
</reference>
<dbReference type="EC" id="2.2.1.2" evidence="9"/>
<comment type="pathway">
    <text evidence="2 9">Carbohydrate degradation; pentose phosphate pathway; D-glyceraldehyde 3-phosphate and beta-D-fructose 6-phosphate from D-ribose 5-phosphate and D-xylulose 5-phosphate (non-oxidative stage): step 2/3.</text>
</comment>
<dbReference type="AlphaFoldDB" id="A0A011AML5"/>
<dbReference type="FunFam" id="3.20.20.70:FF:000018">
    <property type="entry name" value="Probable transaldolase"/>
    <property type="match status" value="1"/>
</dbReference>
<dbReference type="InterPro" id="IPR033919">
    <property type="entry name" value="TSA/FSA_arc/bac"/>
</dbReference>
<dbReference type="OrthoDB" id="9807051at2"/>
<dbReference type="PANTHER" id="PTHR10683:SF36">
    <property type="entry name" value="TRANSALDOLASE"/>
    <property type="match status" value="1"/>
</dbReference>
<comment type="function">
    <text evidence="9">Transaldolase is important for the balance of metabolites in the pentose-phosphate pathway.</text>
</comment>
<dbReference type="EMBL" id="JFBU01000001">
    <property type="protein sequence ID" value="EXG83216.1"/>
    <property type="molecule type" value="Genomic_DNA"/>
</dbReference>
<evidence type="ECO:0000256" key="5">
    <source>
        <dbReference type="ARBA" id="ARBA00022679"/>
    </source>
</evidence>
<dbReference type="GO" id="GO:0004801">
    <property type="term" value="F:transaldolase activity"/>
    <property type="evidence" value="ECO:0007669"/>
    <property type="project" value="UniProtKB-UniRule"/>
</dbReference>
<comment type="subcellular location">
    <subcellularLocation>
        <location evidence="1 9">Cytoplasm</location>
    </subcellularLocation>
</comment>
<dbReference type="InterPro" id="IPR018225">
    <property type="entry name" value="Transaldolase_AS"/>
</dbReference>
<organism evidence="10 11">
    <name type="scientific">Saccharibacillus sacchari DSM 19268</name>
    <dbReference type="NCBI Taxonomy" id="915437"/>
    <lineage>
        <taxon>Bacteria</taxon>
        <taxon>Bacillati</taxon>
        <taxon>Bacillota</taxon>
        <taxon>Bacilli</taxon>
        <taxon>Bacillales</taxon>
        <taxon>Paenibacillaceae</taxon>
        <taxon>Saccharibacillus</taxon>
    </lineage>
</organism>
<keyword evidence="7 9" id="KW-0704">Schiff base</keyword>
<proteinExistence type="inferred from homology"/>
<gene>
    <name evidence="9" type="primary">tal</name>
    <name evidence="10" type="ORF">SacsacDRAFT_0181</name>
</gene>
<evidence type="ECO:0000256" key="4">
    <source>
        <dbReference type="ARBA" id="ARBA00022490"/>
    </source>
</evidence>
<dbReference type="GO" id="GO:0016832">
    <property type="term" value="F:aldehyde-lyase activity"/>
    <property type="evidence" value="ECO:0007669"/>
    <property type="project" value="InterPro"/>
</dbReference>
<dbReference type="Proteomes" id="UP000053380">
    <property type="component" value="Unassembled WGS sequence"/>
</dbReference>
<evidence type="ECO:0000256" key="6">
    <source>
        <dbReference type="ARBA" id="ARBA00023126"/>
    </source>
</evidence>
<dbReference type="Pfam" id="PF00923">
    <property type="entry name" value="TAL_FSA"/>
    <property type="match status" value="1"/>
</dbReference>
<sequence>MKFFLDTGNLDEIKRIVRLGLVDGVTTNPSLIAKEGRQFQDVIKEITAIVPGPVSAEVVSLKGDEMIAEALEIAQWAPNVVIKLPMTEEGLYACSQLSKKGIRTNVTLIFSAAQGLMAAKAGATYISPFIGRLDDIGVDGMELISDLRTILDTYDLKSEIIAASIRHIGHVQQAALAGAHIATIPGSILPKLWAHPLTDKGIDQFLKDWESVPKAADSVKEKADTKA</sequence>
<feature type="active site" description="Schiff-base intermediate with substrate" evidence="9">
    <location>
        <position position="83"/>
    </location>
</feature>
<comment type="catalytic activity">
    <reaction evidence="8 9">
        <text>D-sedoheptulose 7-phosphate + D-glyceraldehyde 3-phosphate = D-erythrose 4-phosphate + beta-D-fructose 6-phosphate</text>
        <dbReference type="Rhea" id="RHEA:17053"/>
        <dbReference type="ChEBI" id="CHEBI:16897"/>
        <dbReference type="ChEBI" id="CHEBI:57483"/>
        <dbReference type="ChEBI" id="CHEBI:57634"/>
        <dbReference type="ChEBI" id="CHEBI:59776"/>
        <dbReference type="EC" id="2.2.1.2"/>
    </reaction>
</comment>
<protein>
    <recommendedName>
        <fullName evidence="9">Probable transaldolase</fullName>
        <ecNumber evidence="9">2.2.1.2</ecNumber>
    </recommendedName>
</protein>
<evidence type="ECO:0000256" key="9">
    <source>
        <dbReference type="HAMAP-Rule" id="MF_00494"/>
    </source>
</evidence>
<dbReference type="PANTHER" id="PTHR10683">
    <property type="entry name" value="TRANSALDOLASE"/>
    <property type="match status" value="1"/>
</dbReference>
<keyword evidence="5 9" id="KW-0808">Transferase</keyword>
<evidence type="ECO:0000313" key="10">
    <source>
        <dbReference type="EMBL" id="EXG83216.1"/>
    </source>
</evidence>
<dbReference type="SUPFAM" id="SSF51569">
    <property type="entry name" value="Aldolase"/>
    <property type="match status" value="1"/>
</dbReference>
<keyword evidence="6 9" id="KW-0570">Pentose shunt</keyword>
<dbReference type="InterPro" id="IPR001585">
    <property type="entry name" value="TAL/FSA"/>
</dbReference>
<evidence type="ECO:0000256" key="3">
    <source>
        <dbReference type="ARBA" id="ARBA00005740"/>
    </source>
</evidence>
<evidence type="ECO:0000256" key="7">
    <source>
        <dbReference type="ARBA" id="ARBA00023270"/>
    </source>
</evidence>
<dbReference type="InterPro" id="IPR004731">
    <property type="entry name" value="Transaldolase_3B/F6P_aldolase"/>
</dbReference>
<evidence type="ECO:0000256" key="8">
    <source>
        <dbReference type="ARBA" id="ARBA00048810"/>
    </source>
</evidence>
<evidence type="ECO:0000313" key="11">
    <source>
        <dbReference type="Proteomes" id="UP000053380"/>
    </source>
</evidence>
<evidence type="ECO:0000256" key="2">
    <source>
        <dbReference type="ARBA" id="ARBA00004857"/>
    </source>
</evidence>
<dbReference type="InterPro" id="IPR013785">
    <property type="entry name" value="Aldolase_TIM"/>
</dbReference>
<dbReference type="GO" id="GO:0005737">
    <property type="term" value="C:cytoplasm"/>
    <property type="evidence" value="ECO:0007669"/>
    <property type="project" value="UniProtKB-SubCell"/>
</dbReference>
<dbReference type="CDD" id="cd00956">
    <property type="entry name" value="Transaldolase_FSA"/>
    <property type="match status" value="1"/>
</dbReference>
<dbReference type="NCBIfam" id="TIGR00875">
    <property type="entry name" value="fsa_talC_mipB"/>
    <property type="match status" value="1"/>
</dbReference>
<comment type="similarity">
    <text evidence="3 9">Belongs to the transaldolase family. Type 3B subfamily.</text>
</comment>
<keyword evidence="11" id="KW-1185">Reference proteome</keyword>
<dbReference type="GO" id="GO:0005975">
    <property type="term" value="P:carbohydrate metabolic process"/>
    <property type="evidence" value="ECO:0007669"/>
    <property type="project" value="InterPro"/>
</dbReference>
<evidence type="ECO:0000256" key="1">
    <source>
        <dbReference type="ARBA" id="ARBA00004496"/>
    </source>
</evidence>
<comment type="caution">
    <text evidence="10">The sequence shown here is derived from an EMBL/GenBank/DDBJ whole genome shotgun (WGS) entry which is preliminary data.</text>
</comment>
<dbReference type="PROSITE" id="PS00958">
    <property type="entry name" value="TRANSALDOLASE_2"/>
    <property type="match status" value="1"/>
</dbReference>
<dbReference type="GO" id="GO:0006098">
    <property type="term" value="P:pentose-phosphate shunt"/>
    <property type="evidence" value="ECO:0007669"/>
    <property type="project" value="UniProtKB-UniRule"/>
</dbReference>
<dbReference type="UniPathway" id="UPA00115">
    <property type="reaction ID" value="UER00414"/>
</dbReference>